<evidence type="ECO:0000256" key="2">
    <source>
        <dbReference type="SAM" id="SignalP"/>
    </source>
</evidence>
<feature type="compositionally biased region" description="Polar residues" evidence="1">
    <location>
        <begin position="31"/>
        <end position="47"/>
    </location>
</feature>
<feature type="signal peptide" evidence="2">
    <location>
        <begin position="1"/>
        <end position="20"/>
    </location>
</feature>
<dbReference type="InterPro" id="IPR024520">
    <property type="entry name" value="DUF3558"/>
</dbReference>
<evidence type="ECO:0000313" key="3">
    <source>
        <dbReference type="EMBL" id="EHY88832.1"/>
    </source>
</evidence>
<evidence type="ECO:0000313" key="4">
    <source>
        <dbReference type="Proteomes" id="UP000004705"/>
    </source>
</evidence>
<dbReference type="Pfam" id="PF12079">
    <property type="entry name" value="DUF3558"/>
    <property type="match status" value="1"/>
</dbReference>
<dbReference type="RefSeq" id="WP_005440903.1">
    <property type="nucleotide sequence ID" value="NZ_CM001466.1"/>
</dbReference>
<evidence type="ECO:0008006" key="5">
    <source>
        <dbReference type="Google" id="ProtNLM"/>
    </source>
</evidence>
<dbReference type="AlphaFoldDB" id="H8GD43"/>
<name>H8GD43_9PSEU</name>
<keyword evidence="2" id="KW-0732">Signal</keyword>
<dbReference type="HOGENOM" id="CLU_097940_1_0_11"/>
<evidence type="ECO:0000256" key="1">
    <source>
        <dbReference type="SAM" id="MobiDB-lite"/>
    </source>
</evidence>
<sequence length="215" mass="21591">MKRVAAVLSVGLLTLTVASCSEESPGEGPASNYSVSASGGPTSQSVPSDPALPHSGAPAVVDPLPESALSDHPCDVLTPEQVQQALGSGASTGSPSDLEQVGPGCDWGNVESLGGMQIGFSTVSRAGLSAQYANTKPQVKVFRELASVGGFPAVAFKASENDRVCTVAVGLADEYSITSTVGLSAEKEAEGVDSCVPAEKVAEMVVGNLKAKAGE</sequence>
<dbReference type="OrthoDB" id="3555980at2"/>
<dbReference type="PROSITE" id="PS51257">
    <property type="entry name" value="PROKAR_LIPOPROTEIN"/>
    <property type="match status" value="1"/>
</dbReference>
<feature type="region of interest" description="Disordered" evidence="1">
    <location>
        <begin position="19"/>
        <end position="104"/>
    </location>
</feature>
<feature type="compositionally biased region" description="Polar residues" evidence="1">
    <location>
        <begin position="80"/>
        <end position="97"/>
    </location>
</feature>
<feature type="chain" id="PRO_5038805402" description="DUF3558 domain-containing protein" evidence="2">
    <location>
        <begin position="21"/>
        <end position="215"/>
    </location>
</feature>
<proteinExistence type="predicted"/>
<gene>
    <name evidence="3" type="ORF">SacazDRAFT_01914</name>
</gene>
<keyword evidence="4" id="KW-1185">Reference proteome</keyword>
<dbReference type="Proteomes" id="UP000004705">
    <property type="component" value="Chromosome"/>
</dbReference>
<reference evidence="3 4" key="1">
    <citation type="journal article" date="2012" name="Stand. Genomic Sci.">
        <title>Genome sequence of the soil bacterium Saccharomonospora azurea type strain (NA-128(T)).</title>
        <authorList>
            <person name="Klenk H.P."/>
            <person name="Held B."/>
            <person name="Lucas S."/>
            <person name="Lapidus A."/>
            <person name="Copeland A."/>
            <person name="Hammon N."/>
            <person name="Pitluck S."/>
            <person name="Goodwin L.A."/>
            <person name="Han C."/>
            <person name="Tapia R."/>
            <person name="Brambilla E.M."/>
            <person name="Potter G."/>
            <person name="Land M."/>
            <person name="Ivanova N."/>
            <person name="Rohde M."/>
            <person name="Goker M."/>
            <person name="Detter J.C."/>
            <person name="Kyrpides N.C."/>
            <person name="Woyke T."/>
        </authorList>
    </citation>
    <scope>NUCLEOTIDE SEQUENCE [LARGE SCALE GENOMIC DNA]</scope>
    <source>
        <strain evidence="3 4">NA-128</strain>
    </source>
</reference>
<organism evidence="3 4">
    <name type="scientific">Saccharomonospora azurea NA-128</name>
    <dbReference type="NCBI Taxonomy" id="882081"/>
    <lineage>
        <taxon>Bacteria</taxon>
        <taxon>Bacillati</taxon>
        <taxon>Actinomycetota</taxon>
        <taxon>Actinomycetes</taxon>
        <taxon>Pseudonocardiales</taxon>
        <taxon>Pseudonocardiaceae</taxon>
        <taxon>Saccharomonospora</taxon>
    </lineage>
</organism>
<dbReference type="EMBL" id="CM001466">
    <property type="protein sequence ID" value="EHY88832.1"/>
    <property type="molecule type" value="Genomic_DNA"/>
</dbReference>
<protein>
    <recommendedName>
        <fullName evidence="5">DUF3558 domain-containing protein</fullName>
    </recommendedName>
</protein>
<accession>H8GD43</accession>